<organism evidence="1 2">
    <name type="scientific">Moorena producens PAL-8-15-08-1</name>
    <dbReference type="NCBI Taxonomy" id="1458985"/>
    <lineage>
        <taxon>Bacteria</taxon>
        <taxon>Bacillati</taxon>
        <taxon>Cyanobacteriota</taxon>
        <taxon>Cyanophyceae</taxon>
        <taxon>Coleofasciculales</taxon>
        <taxon>Coleofasciculaceae</taxon>
        <taxon>Moorena</taxon>
    </lineage>
</organism>
<dbReference type="EMBL" id="CP017599">
    <property type="protein sequence ID" value="AOX00397.1"/>
    <property type="molecule type" value="Genomic_DNA"/>
</dbReference>
<sequence length="100" mass="11045">MTYGQSANTLLEKLPKLLLIMTATELSQKMWVAHGLIPILVITAIDNDGVISAFRVRDVSLEGIFLLSNKNPDIFPLLPFASCLLPFPAKSVFTTQIQML</sequence>
<gene>
    <name evidence="1" type="ORF">BJP34_13875</name>
</gene>
<dbReference type="Proteomes" id="UP000177870">
    <property type="component" value="Chromosome"/>
</dbReference>
<evidence type="ECO:0000313" key="1">
    <source>
        <dbReference type="EMBL" id="AOX00397.1"/>
    </source>
</evidence>
<accession>A0A1D8TS06</accession>
<evidence type="ECO:0000313" key="2">
    <source>
        <dbReference type="Proteomes" id="UP000177870"/>
    </source>
</evidence>
<dbReference type="AlphaFoldDB" id="A0A1D8TS06"/>
<protein>
    <submittedName>
        <fullName evidence="1">Uncharacterized protein</fullName>
    </submittedName>
</protein>
<proteinExistence type="predicted"/>
<dbReference type="KEGG" id="mpro:BJP34_13875"/>
<name>A0A1D8TS06_9CYAN</name>
<reference evidence="2" key="1">
    <citation type="submission" date="2016-10" db="EMBL/GenBank/DDBJ databases">
        <title>Comparative genomics uncovers the prolific and rare metabolic potential of the cyanobacterial genus Moorea.</title>
        <authorList>
            <person name="Leao T."/>
            <person name="Castelao G."/>
            <person name="Korobeynikov A."/>
            <person name="Monroe E.A."/>
            <person name="Podell S."/>
            <person name="Glukhov E."/>
            <person name="Allen E."/>
            <person name="Gerwick W.H."/>
            <person name="Gerwick L."/>
        </authorList>
    </citation>
    <scope>NUCLEOTIDE SEQUENCE [LARGE SCALE GENOMIC DNA]</scope>
    <source>
        <strain evidence="2">PAL-8-15-08-1</strain>
    </source>
</reference>